<gene>
    <name evidence="2" type="ORF">KFL_008960030</name>
</gene>
<feature type="compositionally biased region" description="Basic and acidic residues" evidence="1">
    <location>
        <begin position="484"/>
        <end position="497"/>
    </location>
</feature>
<dbReference type="STRING" id="105231.A0A1Y1IR76"/>
<accession>A0A1Y1IR76</accession>
<feature type="region of interest" description="Disordered" evidence="1">
    <location>
        <begin position="232"/>
        <end position="315"/>
    </location>
</feature>
<name>A0A1Y1IR76_KLENI</name>
<protein>
    <recommendedName>
        <fullName evidence="4">2-phosphoglycerate kinase</fullName>
    </recommendedName>
</protein>
<feature type="compositionally biased region" description="Basic and acidic residues" evidence="1">
    <location>
        <begin position="456"/>
        <end position="466"/>
    </location>
</feature>
<feature type="region of interest" description="Disordered" evidence="1">
    <location>
        <begin position="354"/>
        <end position="375"/>
    </location>
</feature>
<evidence type="ECO:0008006" key="4">
    <source>
        <dbReference type="Google" id="ProtNLM"/>
    </source>
</evidence>
<dbReference type="EMBL" id="DF237845">
    <property type="protein sequence ID" value="GAQ91979.1"/>
    <property type="molecule type" value="Genomic_DNA"/>
</dbReference>
<dbReference type="OrthoDB" id="271259at2759"/>
<feature type="compositionally biased region" description="Basic and acidic residues" evidence="1">
    <location>
        <begin position="240"/>
        <end position="249"/>
    </location>
</feature>
<feature type="region of interest" description="Disordered" evidence="1">
    <location>
        <begin position="424"/>
        <end position="538"/>
    </location>
</feature>
<dbReference type="SUPFAM" id="SSF52540">
    <property type="entry name" value="P-loop containing nucleoside triphosphate hydrolases"/>
    <property type="match status" value="1"/>
</dbReference>
<keyword evidence="3" id="KW-1185">Reference proteome</keyword>
<dbReference type="Proteomes" id="UP000054558">
    <property type="component" value="Unassembled WGS sequence"/>
</dbReference>
<feature type="compositionally biased region" description="Basic and acidic residues" evidence="1">
    <location>
        <begin position="505"/>
        <end position="538"/>
    </location>
</feature>
<dbReference type="PANTHER" id="PTHR33477:SF2">
    <property type="entry name" value="2-PHOSPHOGLYCERATE KINASE"/>
    <property type="match status" value="1"/>
</dbReference>
<dbReference type="PANTHER" id="PTHR33477">
    <property type="entry name" value="P-LOOP NTPASE DOMAIN-CONTAINING PROTEIN LPA1 HOMOLOG 1"/>
    <property type="match status" value="1"/>
</dbReference>
<proteinExistence type="predicted"/>
<feature type="compositionally biased region" description="Basic and acidic residues" evidence="1">
    <location>
        <begin position="282"/>
        <end position="297"/>
    </location>
</feature>
<evidence type="ECO:0000256" key="1">
    <source>
        <dbReference type="SAM" id="MobiDB-lite"/>
    </source>
</evidence>
<organism evidence="2 3">
    <name type="scientific">Klebsormidium nitens</name>
    <name type="common">Green alga</name>
    <name type="synonym">Ulothrix nitens</name>
    <dbReference type="NCBI Taxonomy" id="105231"/>
    <lineage>
        <taxon>Eukaryota</taxon>
        <taxon>Viridiplantae</taxon>
        <taxon>Streptophyta</taxon>
        <taxon>Klebsormidiophyceae</taxon>
        <taxon>Klebsormidiales</taxon>
        <taxon>Klebsormidiaceae</taxon>
        <taxon>Klebsormidium</taxon>
    </lineage>
</organism>
<dbReference type="AlphaFoldDB" id="A0A1Y1IR76"/>
<sequence>MALEEEEEKSKPPRRTSSKYDFVKVKVWIGENSDHYYVLSRFLVSRMLTVTKISNVVAIKIALELKKLLVDNNLLDVSQADLEANLFKLMQKRGYGEEYVNRYKMMTNFHHQRVPLLVLVGGTACVGKSTIATQLAQRLNLPNVLQTDIIYELLRTDPHNAAPLNAMPLWARSDLTTTEDLMQEFRRECRVIRKGVDGDLTKTMSDGKPLIMEGLHLDPGIYLTELPQAQIRKPAKHEKLHPSESLRMADRRRRRREDSGAGELLQPGEERESLRQNGAGPELKRGKDLLTSRKDLLTSRSANGRTDARRGVSVHGGAHLDRLAVANDRKQRRSKSRLGGNTLAEAKEFLLSLAERNPPRETEKVTGTGVKRSVSSCHVAGEWEASPRGGRGPANAVTLEVRQQARSDVRADQSARAEVDEATGLLNQSLKDSPPELSQPERGTAGPSDLGVAVNERSRPGVDASEHLGTGGSASRRARSRSRRTSDTAREASERSESGNVLNGRSERASRRSERASDAERRASETERTERNGTEAQHEDPIVVQIVLRMSEDDHRTLVEEWLASRSGEVAGDVALDKAAVLQKLRTIQDYLCSFEDHGVAVVDVSTTSFAQTLDWLHSYLLECIEGGWSGAES</sequence>
<evidence type="ECO:0000313" key="3">
    <source>
        <dbReference type="Proteomes" id="UP000054558"/>
    </source>
</evidence>
<evidence type="ECO:0000313" key="2">
    <source>
        <dbReference type="EMBL" id="GAQ91979.1"/>
    </source>
</evidence>
<dbReference type="Gene3D" id="3.40.50.300">
    <property type="entry name" value="P-loop containing nucleotide triphosphate hydrolases"/>
    <property type="match status" value="1"/>
</dbReference>
<dbReference type="InterPro" id="IPR027417">
    <property type="entry name" value="P-loop_NTPase"/>
</dbReference>
<reference evidence="2 3" key="1">
    <citation type="journal article" date="2014" name="Nat. Commun.">
        <title>Klebsormidium flaccidum genome reveals primary factors for plant terrestrial adaptation.</title>
        <authorList>
            <person name="Hori K."/>
            <person name="Maruyama F."/>
            <person name="Fujisawa T."/>
            <person name="Togashi T."/>
            <person name="Yamamoto N."/>
            <person name="Seo M."/>
            <person name="Sato S."/>
            <person name="Yamada T."/>
            <person name="Mori H."/>
            <person name="Tajima N."/>
            <person name="Moriyama T."/>
            <person name="Ikeuchi M."/>
            <person name="Watanabe M."/>
            <person name="Wada H."/>
            <person name="Kobayashi K."/>
            <person name="Saito M."/>
            <person name="Masuda T."/>
            <person name="Sasaki-Sekimoto Y."/>
            <person name="Mashiguchi K."/>
            <person name="Awai K."/>
            <person name="Shimojima M."/>
            <person name="Masuda S."/>
            <person name="Iwai M."/>
            <person name="Nobusawa T."/>
            <person name="Narise T."/>
            <person name="Kondo S."/>
            <person name="Saito H."/>
            <person name="Sato R."/>
            <person name="Murakawa M."/>
            <person name="Ihara Y."/>
            <person name="Oshima-Yamada Y."/>
            <person name="Ohtaka K."/>
            <person name="Satoh M."/>
            <person name="Sonobe K."/>
            <person name="Ishii M."/>
            <person name="Ohtani R."/>
            <person name="Kanamori-Sato M."/>
            <person name="Honoki R."/>
            <person name="Miyazaki D."/>
            <person name="Mochizuki H."/>
            <person name="Umetsu J."/>
            <person name="Higashi K."/>
            <person name="Shibata D."/>
            <person name="Kamiya Y."/>
            <person name="Sato N."/>
            <person name="Nakamura Y."/>
            <person name="Tabata S."/>
            <person name="Ida S."/>
            <person name="Kurokawa K."/>
            <person name="Ohta H."/>
        </authorList>
    </citation>
    <scope>NUCLEOTIDE SEQUENCE [LARGE SCALE GENOMIC DNA]</scope>
    <source>
        <strain evidence="2 3">NIES-2285</strain>
    </source>
</reference>
<dbReference type="OMA" id="IYFMDEE"/>